<dbReference type="CDD" id="cd07033">
    <property type="entry name" value="TPP_PYR_DXS_TK_like"/>
    <property type="match status" value="1"/>
</dbReference>
<feature type="domain" description="Transketolase-like pyrimidine-binding" evidence="10">
    <location>
        <begin position="9"/>
        <end position="174"/>
    </location>
</feature>
<comment type="caution">
    <text evidence="11">The sequence shown here is derived from an EMBL/GenBank/DDBJ whole genome shotgun (WGS) entry which is preliminary data.</text>
</comment>
<evidence type="ECO:0000256" key="8">
    <source>
        <dbReference type="ARBA" id="ARBA00022842"/>
    </source>
</evidence>
<dbReference type="Gene3D" id="3.40.50.970">
    <property type="match status" value="1"/>
</dbReference>
<reference evidence="11" key="1">
    <citation type="journal article" date="2020" name="mSystems">
        <title>Genome- and Community-Level Interaction Insights into Carbon Utilization and Element Cycling Functions of Hydrothermarchaeota in Hydrothermal Sediment.</title>
        <authorList>
            <person name="Zhou Z."/>
            <person name="Liu Y."/>
            <person name="Xu W."/>
            <person name="Pan J."/>
            <person name="Luo Z.H."/>
            <person name="Li M."/>
        </authorList>
    </citation>
    <scope>NUCLEOTIDE SEQUENCE [LARGE SCALE GENOMIC DNA]</scope>
    <source>
        <strain evidence="11">HyVt-527</strain>
    </source>
</reference>
<dbReference type="PANTHER" id="PTHR43195">
    <property type="entry name" value="TRANSKETOLASE"/>
    <property type="match status" value="1"/>
</dbReference>
<evidence type="ECO:0000256" key="6">
    <source>
        <dbReference type="ARBA" id="ARBA00022723"/>
    </source>
</evidence>
<dbReference type="EMBL" id="DROD01000684">
    <property type="protein sequence ID" value="HHJ53679.1"/>
    <property type="molecule type" value="Genomic_DNA"/>
</dbReference>
<dbReference type="GO" id="GO:0046872">
    <property type="term" value="F:metal ion binding"/>
    <property type="evidence" value="ECO:0007669"/>
    <property type="project" value="UniProtKB-KW"/>
</dbReference>
<evidence type="ECO:0000256" key="3">
    <source>
        <dbReference type="ARBA" id="ARBA00007131"/>
    </source>
</evidence>
<proteinExistence type="inferred from homology"/>
<keyword evidence="8" id="KW-0460">Magnesium</keyword>
<comment type="cofactor">
    <cofactor evidence="1">
        <name>Ca(2+)</name>
        <dbReference type="ChEBI" id="CHEBI:29108"/>
    </cofactor>
</comment>
<accession>A0A7V5UFX9</accession>
<dbReference type="SUPFAM" id="SSF52922">
    <property type="entry name" value="TK C-terminal domain-like"/>
    <property type="match status" value="1"/>
</dbReference>
<comment type="subunit">
    <text evidence="4">Homodimer.</text>
</comment>
<evidence type="ECO:0000256" key="1">
    <source>
        <dbReference type="ARBA" id="ARBA00001913"/>
    </source>
</evidence>
<sequence length="316" mass="34379">MNEKYPLGKATRLAYGEALAELGDKNKDIVVLDADLSKSTMSNRFQQKFPERFFNIGISEANMVSIAAGLSATGKIPFASSFATFLMSKGFDQMRQSVAYPGFNVKLCGSHSGISIGEDGPSQMGIEDLALACALPGFTVVVPADEIAMHKLLPQIADHKGPVYIRTSRPKSAIIYQPDSEIVLGQANILRDGTDFTFAAMGLMVAEALKAADILSEKGIEARVVDFHTLQPMDREMVERCAQETGGIIVVEEHLLNGGLGSIIARVVTENHPARMAFIGLEDYAESATPDELLDRYGLKARHLVDKALRFLNRDE</sequence>
<dbReference type="Gene3D" id="3.40.50.920">
    <property type="match status" value="1"/>
</dbReference>
<dbReference type="AlphaFoldDB" id="A0A7V5UFX9"/>
<dbReference type="InterPro" id="IPR051424">
    <property type="entry name" value="Transketolase-like"/>
</dbReference>
<dbReference type="Proteomes" id="UP000886124">
    <property type="component" value="Unassembled WGS sequence"/>
</dbReference>
<dbReference type="Pfam" id="PF02780">
    <property type="entry name" value="Transketolase_C"/>
    <property type="match status" value="1"/>
</dbReference>
<comment type="cofactor">
    <cofactor evidence="2">
        <name>thiamine diphosphate</name>
        <dbReference type="ChEBI" id="CHEBI:58937"/>
    </cofactor>
</comment>
<organism evidence="11">
    <name type="scientific">Caldithrix abyssi</name>
    <dbReference type="NCBI Taxonomy" id="187145"/>
    <lineage>
        <taxon>Bacteria</taxon>
        <taxon>Pseudomonadati</taxon>
        <taxon>Calditrichota</taxon>
        <taxon>Calditrichia</taxon>
        <taxon>Calditrichales</taxon>
        <taxon>Calditrichaceae</taxon>
        <taxon>Caldithrix</taxon>
    </lineage>
</organism>
<evidence type="ECO:0000256" key="9">
    <source>
        <dbReference type="ARBA" id="ARBA00023052"/>
    </source>
</evidence>
<keyword evidence="5" id="KW-0808">Transferase</keyword>
<dbReference type="GO" id="GO:0004802">
    <property type="term" value="F:transketolase activity"/>
    <property type="evidence" value="ECO:0007669"/>
    <property type="project" value="TreeGrafter"/>
</dbReference>
<keyword evidence="6" id="KW-0479">Metal-binding</keyword>
<comment type="similarity">
    <text evidence="3">Belongs to the transketolase family.</text>
</comment>
<evidence type="ECO:0000256" key="5">
    <source>
        <dbReference type="ARBA" id="ARBA00022679"/>
    </source>
</evidence>
<dbReference type="InterPro" id="IPR033248">
    <property type="entry name" value="Transketolase_C"/>
</dbReference>
<dbReference type="SMART" id="SM00861">
    <property type="entry name" value="Transket_pyr"/>
    <property type="match status" value="1"/>
</dbReference>
<protein>
    <submittedName>
        <fullName evidence="11">Transketolase family protein</fullName>
    </submittedName>
</protein>
<dbReference type="PANTHER" id="PTHR43195:SF1">
    <property type="entry name" value="FI06132P-RELATED"/>
    <property type="match status" value="1"/>
</dbReference>
<dbReference type="InterPro" id="IPR005475">
    <property type="entry name" value="Transketolase-like_Pyr-bd"/>
</dbReference>
<evidence type="ECO:0000256" key="7">
    <source>
        <dbReference type="ARBA" id="ARBA00022837"/>
    </source>
</evidence>
<dbReference type="GO" id="GO:0030976">
    <property type="term" value="F:thiamine pyrophosphate binding"/>
    <property type="evidence" value="ECO:0007669"/>
    <property type="project" value="TreeGrafter"/>
</dbReference>
<dbReference type="FunFam" id="3.40.50.970:FF:000129">
    <property type="entry name" value="Transketolase"/>
    <property type="match status" value="1"/>
</dbReference>
<dbReference type="InterPro" id="IPR029061">
    <property type="entry name" value="THDP-binding"/>
</dbReference>
<keyword evidence="7" id="KW-0106">Calcium</keyword>
<name>A0A7V5UFX9_CALAY</name>
<gene>
    <name evidence="11" type="ORF">ENJ89_10825</name>
</gene>
<evidence type="ECO:0000256" key="4">
    <source>
        <dbReference type="ARBA" id="ARBA00011738"/>
    </source>
</evidence>
<evidence type="ECO:0000313" key="11">
    <source>
        <dbReference type="EMBL" id="HHJ53679.1"/>
    </source>
</evidence>
<dbReference type="Pfam" id="PF02779">
    <property type="entry name" value="Transket_pyr"/>
    <property type="match status" value="1"/>
</dbReference>
<keyword evidence="9" id="KW-0786">Thiamine pyrophosphate</keyword>
<dbReference type="SUPFAM" id="SSF52518">
    <property type="entry name" value="Thiamin diphosphate-binding fold (THDP-binding)"/>
    <property type="match status" value="1"/>
</dbReference>
<evidence type="ECO:0000256" key="2">
    <source>
        <dbReference type="ARBA" id="ARBA00001964"/>
    </source>
</evidence>
<evidence type="ECO:0000259" key="10">
    <source>
        <dbReference type="SMART" id="SM00861"/>
    </source>
</evidence>
<dbReference type="InterPro" id="IPR009014">
    <property type="entry name" value="Transketo_C/PFOR_II"/>
</dbReference>